<evidence type="ECO:0000256" key="1">
    <source>
        <dbReference type="SAM" id="SignalP"/>
    </source>
</evidence>
<reference evidence="2" key="1">
    <citation type="submission" date="2018-03" db="EMBL/GenBank/DDBJ databases">
        <authorList>
            <person name="Guldener U."/>
        </authorList>
    </citation>
    <scope>NUCLEOTIDE SEQUENCE</scope>
</reference>
<feature type="chain" id="PRO_5042120845" evidence="1">
    <location>
        <begin position="20"/>
        <end position="135"/>
    </location>
</feature>
<dbReference type="EMBL" id="ONZQ02000001">
    <property type="protein sequence ID" value="SPN97653.1"/>
    <property type="molecule type" value="Genomic_DNA"/>
</dbReference>
<keyword evidence="3" id="KW-1185">Reference proteome</keyword>
<gene>
    <name evidence="2" type="ORF">DNG_01166</name>
</gene>
<name>A0AAE8MS47_9PEZI</name>
<dbReference type="AlphaFoldDB" id="A0AAE8MS47"/>
<dbReference type="Proteomes" id="UP001187682">
    <property type="component" value="Unassembled WGS sequence"/>
</dbReference>
<sequence length="135" mass="15306">MTILLRIAPLLLVSSLTFAQDSREQVGEWTLGDYSFKCHRISGGSHSCTHAFSVSEDGGPESPCALFFDGTNAKPPYITFGERFDENVISNINHTYPENMEGSREKFLVQKWANTDWRVFWGHDDRGDSVMTLRK</sequence>
<evidence type="ECO:0000313" key="3">
    <source>
        <dbReference type="Proteomes" id="UP001187682"/>
    </source>
</evidence>
<proteinExistence type="predicted"/>
<organism evidence="2 3">
    <name type="scientific">Cephalotrichum gorgonifer</name>
    <dbReference type="NCBI Taxonomy" id="2041049"/>
    <lineage>
        <taxon>Eukaryota</taxon>
        <taxon>Fungi</taxon>
        <taxon>Dikarya</taxon>
        <taxon>Ascomycota</taxon>
        <taxon>Pezizomycotina</taxon>
        <taxon>Sordariomycetes</taxon>
        <taxon>Hypocreomycetidae</taxon>
        <taxon>Microascales</taxon>
        <taxon>Microascaceae</taxon>
        <taxon>Cephalotrichum</taxon>
    </lineage>
</organism>
<keyword evidence="1" id="KW-0732">Signal</keyword>
<accession>A0AAE8MS47</accession>
<feature type="signal peptide" evidence="1">
    <location>
        <begin position="1"/>
        <end position="19"/>
    </location>
</feature>
<comment type="caution">
    <text evidence="2">The sequence shown here is derived from an EMBL/GenBank/DDBJ whole genome shotgun (WGS) entry which is preliminary data.</text>
</comment>
<evidence type="ECO:0000313" key="2">
    <source>
        <dbReference type="EMBL" id="SPN97653.1"/>
    </source>
</evidence>
<protein>
    <submittedName>
        <fullName evidence="2">Uncharacterized protein</fullName>
    </submittedName>
</protein>